<dbReference type="InterPro" id="IPR027417">
    <property type="entry name" value="P-loop_NTPase"/>
</dbReference>
<dbReference type="PROSITE" id="PS50893">
    <property type="entry name" value="ABC_TRANSPORTER_2"/>
    <property type="match status" value="1"/>
</dbReference>
<reference evidence="6" key="1">
    <citation type="submission" date="2018-08" db="EMBL/GenBank/DDBJ databases">
        <title>Comparative genomics of wild bee and flower associated Lactobacillus reveals potential adaptation to the bee host.</title>
        <authorList>
            <person name="Vuong H.Q."/>
            <person name="Mcfrederick Q.S."/>
        </authorList>
    </citation>
    <scope>NUCLEOTIDE SEQUENCE</scope>
    <source>
        <strain evidence="6">HV_63</strain>
    </source>
</reference>
<dbReference type="InterPro" id="IPR017871">
    <property type="entry name" value="ABC_transporter-like_CS"/>
</dbReference>
<dbReference type="GeneID" id="58108373"/>
<dbReference type="SUPFAM" id="SSF52540">
    <property type="entry name" value="P-loop containing nucleoside triphosphate hydrolases"/>
    <property type="match status" value="1"/>
</dbReference>
<dbReference type="PROSITE" id="PS00211">
    <property type="entry name" value="ABC_TRANSPORTER_1"/>
    <property type="match status" value="1"/>
</dbReference>
<proteinExistence type="inferred from homology"/>
<dbReference type="Pfam" id="PF00005">
    <property type="entry name" value="ABC_tran"/>
    <property type="match status" value="1"/>
</dbReference>
<dbReference type="PANTHER" id="PTHR42734:SF17">
    <property type="entry name" value="METAL TRANSPORT SYSTEM ATP-BINDING PROTEIN TM_0124-RELATED"/>
    <property type="match status" value="1"/>
</dbReference>
<comment type="caution">
    <text evidence="6">The sequence shown here is derived from an EMBL/GenBank/DDBJ whole genome shotgun (WGS) entry which is preliminary data.</text>
</comment>
<protein>
    <submittedName>
        <fullName evidence="6">ATP-binding cassette domain-containing protein</fullName>
    </submittedName>
</protein>
<evidence type="ECO:0000313" key="7">
    <source>
        <dbReference type="Proteomes" id="UP000784700"/>
    </source>
</evidence>
<evidence type="ECO:0000259" key="5">
    <source>
        <dbReference type="PROSITE" id="PS50893"/>
    </source>
</evidence>
<dbReference type="InterPro" id="IPR003593">
    <property type="entry name" value="AAA+_ATPase"/>
</dbReference>
<dbReference type="AlphaFoldDB" id="A0A9Q8IM97"/>
<dbReference type="GO" id="GO:0005524">
    <property type="term" value="F:ATP binding"/>
    <property type="evidence" value="ECO:0007669"/>
    <property type="project" value="UniProtKB-KW"/>
</dbReference>
<dbReference type="EMBL" id="QUBG01000003">
    <property type="protein sequence ID" value="TPR44163.1"/>
    <property type="molecule type" value="Genomic_DNA"/>
</dbReference>
<organism evidence="6 7">
    <name type="scientific">Apilactobacillus micheneri</name>
    <dbReference type="NCBI Taxonomy" id="1899430"/>
    <lineage>
        <taxon>Bacteria</taxon>
        <taxon>Bacillati</taxon>
        <taxon>Bacillota</taxon>
        <taxon>Bacilli</taxon>
        <taxon>Lactobacillales</taxon>
        <taxon>Lactobacillaceae</taxon>
        <taxon>Apilactobacillus</taxon>
    </lineage>
</organism>
<dbReference type="Gene3D" id="3.40.50.300">
    <property type="entry name" value="P-loop containing nucleotide triphosphate hydrolases"/>
    <property type="match status" value="1"/>
</dbReference>
<gene>
    <name evidence="6" type="ORF">DY130_03755</name>
</gene>
<comment type="similarity">
    <text evidence="1">Belongs to the ABC transporter superfamily.</text>
</comment>
<keyword evidence="2" id="KW-0813">Transport</keyword>
<evidence type="ECO:0000256" key="3">
    <source>
        <dbReference type="ARBA" id="ARBA00022741"/>
    </source>
</evidence>
<sequence>MEENKQPLLSVNNLNVAVQDRTLINNLSFQILPATLTCVTGENGVGKTTMVKAILKNFNKNNTVKATIKRSQFQYVPQFRNIDNDYPLTVKDFISLGLQHSMLPWLSRKEKASVNKVIKMTNLEALAKTPLGNCSGGEQQRVFLAQALVSDPKLLILDESTASLDKEAKFLLLDVVKQVIKKTHTAVIFITHDPVLVQTYGDYDLNIDNHQGTISKIKGVK</sequence>
<keyword evidence="4 6" id="KW-0067">ATP-binding</keyword>
<evidence type="ECO:0000256" key="4">
    <source>
        <dbReference type="ARBA" id="ARBA00022840"/>
    </source>
</evidence>
<evidence type="ECO:0000256" key="2">
    <source>
        <dbReference type="ARBA" id="ARBA00022448"/>
    </source>
</evidence>
<keyword evidence="3" id="KW-0547">Nucleotide-binding</keyword>
<accession>A0A9Q8IM97</accession>
<evidence type="ECO:0000256" key="1">
    <source>
        <dbReference type="ARBA" id="ARBA00005417"/>
    </source>
</evidence>
<dbReference type="SMART" id="SM00382">
    <property type="entry name" value="AAA"/>
    <property type="match status" value="1"/>
</dbReference>
<dbReference type="GO" id="GO:0016887">
    <property type="term" value="F:ATP hydrolysis activity"/>
    <property type="evidence" value="ECO:0007669"/>
    <property type="project" value="InterPro"/>
</dbReference>
<dbReference type="InterPro" id="IPR003439">
    <property type="entry name" value="ABC_transporter-like_ATP-bd"/>
</dbReference>
<feature type="domain" description="ABC transporter" evidence="5">
    <location>
        <begin position="9"/>
        <end position="220"/>
    </location>
</feature>
<dbReference type="RefSeq" id="WP_140934436.1">
    <property type="nucleotide sequence ID" value="NZ_QUBF01000003.1"/>
</dbReference>
<name>A0A9Q8IM97_9LACO</name>
<evidence type="ECO:0000313" key="6">
    <source>
        <dbReference type="EMBL" id="TPR44163.1"/>
    </source>
</evidence>
<dbReference type="Proteomes" id="UP000784700">
    <property type="component" value="Unassembled WGS sequence"/>
</dbReference>
<dbReference type="PANTHER" id="PTHR42734">
    <property type="entry name" value="METAL TRANSPORT SYSTEM ATP-BINDING PROTEIN TM_0124-RELATED"/>
    <property type="match status" value="1"/>
</dbReference>
<dbReference type="InterPro" id="IPR050153">
    <property type="entry name" value="Metal_Ion_Import_ABC"/>
</dbReference>